<accession>A0A4Y2NUQ1</accession>
<name>A0A4Y2NUQ1_ARAVE</name>
<gene>
    <name evidence="1" type="ORF">AVEN_66442_1</name>
</gene>
<dbReference type="AlphaFoldDB" id="A0A4Y2NUQ1"/>
<protein>
    <submittedName>
        <fullName evidence="1">Uncharacterized protein</fullName>
    </submittedName>
</protein>
<reference evidence="1 2" key="1">
    <citation type="journal article" date="2019" name="Sci. Rep.">
        <title>Orb-weaving spider Araneus ventricosus genome elucidates the spidroin gene catalogue.</title>
        <authorList>
            <person name="Kono N."/>
            <person name="Nakamura H."/>
            <person name="Ohtoshi R."/>
            <person name="Moran D.A.P."/>
            <person name="Shinohara A."/>
            <person name="Yoshida Y."/>
            <person name="Fujiwara M."/>
            <person name="Mori M."/>
            <person name="Tomita M."/>
            <person name="Arakawa K."/>
        </authorList>
    </citation>
    <scope>NUCLEOTIDE SEQUENCE [LARGE SCALE GENOMIC DNA]</scope>
</reference>
<evidence type="ECO:0000313" key="2">
    <source>
        <dbReference type="Proteomes" id="UP000499080"/>
    </source>
</evidence>
<keyword evidence="2" id="KW-1185">Reference proteome</keyword>
<dbReference type="Proteomes" id="UP000499080">
    <property type="component" value="Unassembled WGS sequence"/>
</dbReference>
<sequence length="116" mass="13731">MLEEWQTTGRMRYRKLFTQTSCPSVRFRRTNWIRDRDVSPSLNMDLPCLPQKISHLLSRRIILKLGGIGTHFTMPRVYLQCLGIRRKPAPNLNKNVLKYNANNLSHRHKIQTVKFI</sequence>
<proteinExistence type="predicted"/>
<organism evidence="1 2">
    <name type="scientific">Araneus ventricosus</name>
    <name type="common">Orbweaver spider</name>
    <name type="synonym">Epeira ventricosa</name>
    <dbReference type="NCBI Taxonomy" id="182803"/>
    <lineage>
        <taxon>Eukaryota</taxon>
        <taxon>Metazoa</taxon>
        <taxon>Ecdysozoa</taxon>
        <taxon>Arthropoda</taxon>
        <taxon>Chelicerata</taxon>
        <taxon>Arachnida</taxon>
        <taxon>Araneae</taxon>
        <taxon>Araneomorphae</taxon>
        <taxon>Entelegynae</taxon>
        <taxon>Araneoidea</taxon>
        <taxon>Araneidae</taxon>
        <taxon>Araneus</taxon>
    </lineage>
</organism>
<dbReference type="EMBL" id="BGPR01009808">
    <property type="protein sequence ID" value="GBN42419.1"/>
    <property type="molecule type" value="Genomic_DNA"/>
</dbReference>
<comment type="caution">
    <text evidence="1">The sequence shown here is derived from an EMBL/GenBank/DDBJ whole genome shotgun (WGS) entry which is preliminary data.</text>
</comment>
<evidence type="ECO:0000313" key="1">
    <source>
        <dbReference type="EMBL" id="GBN42419.1"/>
    </source>
</evidence>